<feature type="domain" description="C2H2-type" evidence="7">
    <location>
        <begin position="137"/>
        <end position="166"/>
    </location>
</feature>
<dbReference type="SUPFAM" id="SSF57667">
    <property type="entry name" value="beta-beta-alpha zinc fingers"/>
    <property type="match status" value="1"/>
</dbReference>
<feature type="domain" description="C2H2-type" evidence="7">
    <location>
        <begin position="107"/>
        <end position="136"/>
    </location>
</feature>
<dbReference type="SMART" id="SM00355">
    <property type="entry name" value="ZnF_C2H2"/>
    <property type="match status" value="2"/>
</dbReference>
<dbReference type="PROSITE" id="PS50157">
    <property type="entry name" value="ZINC_FINGER_C2H2_2"/>
    <property type="match status" value="2"/>
</dbReference>
<dbReference type="GO" id="GO:0000785">
    <property type="term" value="C:chromatin"/>
    <property type="evidence" value="ECO:0007669"/>
    <property type="project" value="TreeGrafter"/>
</dbReference>
<dbReference type="GO" id="GO:0000978">
    <property type="term" value="F:RNA polymerase II cis-regulatory region sequence-specific DNA binding"/>
    <property type="evidence" value="ECO:0007669"/>
    <property type="project" value="TreeGrafter"/>
</dbReference>
<evidence type="ECO:0000256" key="3">
    <source>
        <dbReference type="ARBA" id="ARBA00022771"/>
    </source>
</evidence>
<feature type="region of interest" description="Disordered" evidence="6">
    <location>
        <begin position="190"/>
        <end position="213"/>
    </location>
</feature>
<dbReference type="GO" id="GO:0005667">
    <property type="term" value="C:transcription regulator complex"/>
    <property type="evidence" value="ECO:0007669"/>
    <property type="project" value="TreeGrafter"/>
</dbReference>
<evidence type="ECO:0000256" key="5">
    <source>
        <dbReference type="PROSITE-ProRule" id="PRU00042"/>
    </source>
</evidence>
<evidence type="ECO:0000256" key="2">
    <source>
        <dbReference type="ARBA" id="ARBA00022737"/>
    </source>
</evidence>
<keyword evidence="2" id="KW-0677">Repeat</keyword>
<feature type="region of interest" description="Disordered" evidence="6">
    <location>
        <begin position="83"/>
        <end position="104"/>
    </location>
</feature>
<dbReference type="InterPro" id="IPR013087">
    <property type="entry name" value="Znf_C2H2_type"/>
</dbReference>
<reference evidence="8 9" key="1">
    <citation type="submission" date="2016-07" db="EMBL/GenBank/DDBJ databases">
        <title>Pervasive Adenine N6-methylation of Active Genes in Fungi.</title>
        <authorList>
            <consortium name="DOE Joint Genome Institute"/>
            <person name="Mondo S.J."/>
            <person name="Dannebaum R.O."/>
            <person name="Kuo R.C."/>
            <person name="Labutti K."/>
            <person name="Haridas S."/>
            <person name="Kuo A."/>
            <person name="Salamov A."/>
            <person name="Ahrendt S.R."/>
            <person name="Lipzen A."/>
            <person name="Sullivan W."/>
            <person name="Andreopoulos W.B."/>
            <person name="Clum A."/>
            <person name="Lindquist E."/>
            <person name="Daum C."/>
            <person name="Ramamoorthy G.K."/>
            <person name="Gryganskyi A."/>
            <person name="Culley D."/>
            <person name="Magnuson J.K."/>
            <person name="James T.Y."/>
            <person name="O'Malley M.A."/>
            <person name="Stajich J.E."/>
            <person name="Spatafora J.W."/>
            <person name="Visel A."/>
            <person name="Grigoriev I.V."/>
        </authorList>
    </citation>
    <scope>NUCLEOTIDE SEQUENCE [LARGE SCALE GENOMIC DNA]</scope>
    <source>
        <strain evidence="8 9">JEL800</strain>
    </source>
</reference>
<dbReference type="STRING" id="329046.A0A1Y2CH58"/>
<dbReference type="GO" id="GO:0000981">
    <property type="term" value="F:DNA-binding transcription factor activity, RNA polymerase II-specific"/>
    <property type="evidence" value="ECO:0007669"/>
    <property type="project" value="TreeGrafter"/>
</dbReference>
<name>A0A1Y2CH58_9FUNG</name>
<evidence type="ECO:0000313" key="9">
    <source>
        <dbReference type="Proteomes" id="UP000193642"/>
    </source>
</evidence>
<keyword evidence="1" id="KW-0479">Metal-binding</keyword>
<sequence length="337" mass="37250">MLTSVSPTTSVTISSDYSQTICDAKTQKVEGMESLLMCQRNLIATLDSSTPISSEVLSHFGYGSIPMYSNVISPYGALQYDGPQSRRTMDPTNPTPANAPQSKRRHYRCTIDGCEQEFTSAGHLHRHERIHTQERPFKCSLPHCDMTFSRSDTALKHSRNHIRKLQMAGHQIPDNLLNPQITYANGALKVKKGKKESTPPISAHDRQESRSPVPILQSQQDLLSNSAKTITDGPISPLLETTHTPFPLGFDMDMIASKLIESDSDMLDLWNQLASGEATNGVFNSTAFPQMTTLDPVSLFTDTFGYTISNEWALRGVPEFPVLDASPQHSVGNQLPM</sequence>
<dbReference type="OrthoDB" id="6365676at2759"/>
<comment type="caution">
    <text evidence="8">The sequence shown here is derived from an EMBL/GenBank/DDBJ whole genome shotgun (WGS) entry which is preliminary data.</text>
</comment>
<evidence type="ECO:0000256" key="1">
    <source>
        <dbReference type="ARBA" id="ARBA00022723"/>
    </source>
</evidence>
<evidence type="ECO:0000256" key="4">
    <source>
        <dbReference type="ARBA" id="ARBA00022833"/>
    </source>
</evidence>
<feature type="compositionally biased region" description="Polar residues" evidence="6">
    <location>
        <begin position="90"/>
        <end position="101"/>
    </location>
</feature>
<dbReference type="EMBL" id="MCGO01000019">
    <property type="protein sequence ID" value="ORY45645.1"/>
    <property type="molecule type" value="Genomic_DNA"/>
</dbReference>
<dbReference type="AlphaFoldDB" id="A0A1Y2CH58"/>
<organism evidence="8 9">
    <name type="scientific">Rhizoclosmatium globosum</name>
    <dbReference type="NCBI Taxonomy" id="329046"/>
    <lineage>
        <taxon>Eukaryota</taxon>
        <taxon>Fungi</taxon>
        <taxon>Fungi incertae sedis</taxon>
        <taxon>Chytridiomycota</taxon>
        <taxon>Chytridiomycota incertae sedis</taxon>
        <taxon>Chytridiomycetes</taxon>
        <taxon>Chytridiales</taxon>
        <taxon>Chytriomycetaceae</taxon>
        <taxon>Rhizoclosmatium</taxon>
    </lineage>
</organism>
<evidence type="ECO:0000256" key="6">
    <source>
        <dbReference type="SAM" id="MobiDB-lite"/>
    </source>
</evidence>
<dbReference type="PROSITE" id="PS00028">
    <property type="entry name" value="ZINC_FINGER_C2H2_1"/>
    <property type="match status" value="2"/>
</dbReference>
<keyword evidence="4" id="KW-0862">Zinc</keyword>
<dbReference type="Gene3D" id="3.30.160.60">
    <property type="entry name" value="Classic Zinc Finger"/>
    <property type="match status" value="2"/>
</dbReference>
<dbReference type="GO" id="GO:0008270">
    <property type="term" value="F:zinc ion binding"/>
    <property type="evidence" value="ECO:0007669"/>
    <property type="project" value="UniProtKB-KW"/>
</dbReference>
<keyword evidence="3 5" id="KW-0863">Zinc-finger</keyword>
<proteinExistence type="predicted"/>
<accession>A0A1Y2CH58</accession>
<keyword evidence="9" id="KW-1185">Reference proteome</keyword>
<evidence type="ECO:0000259" key="7">
    <source>
        <dbReference type="PROSITE" id="PS50157"/>
    </source>
</evidence>
<dbReference type="GO" id="GO:0031519">
    <property type="term" value="C:PcG protein complex"/>
    <property type="evidence" value="ECO:0007669"/>
    <property type="project" value="TreeGrafter"/>
</dbReference>
<dbReference type="InterPro" id="IPR036236">
    <property type="entry name" value="Znf_C2H2_sf"/>
</dbReference>
<dbReference type="PANTHER" id="PTHR14003">
    <property type="entry name" value="TRANSCRIPTIONAL REPRESSOR PROTEIN YY"/>
    <property type="match status" value="1"/>
</dbReference>
<evidence type="ECO:0000313" key="8">
    <source>
        <dbReference type="EMBL" id="ORY45645.1"/>
    </source>
</evidence>
<dbReference type="Proteomes" id="UP000193642">
    <property type="component" value="Unassembled WGS sequence"/>
</dbReference>
<dbReference type="Pfam" id="PF00096">
    <property type="entry name" value="zf-C2H2"/>
    <property type="match status" value="1"/>
</dbReference>
<protein>
    <recommendedName>
        <fullName evidence="7">C2H2-type domain-containing protein</fullName>
    </recommendedName>
</protein>
<gene>
    <name evidence="8" type="ORF">BCR33DRAFT_716291</name>
</gene>
<dbReference type="PANTHER" id="PTHR14003:SF19">
    <property type="entry name" value="YY2 TRANSCRIPTION FACTOR"/>
    <property type="match status" value="1"/>
</dbReference>